<dbReference type="InterPro" id="IPR015943">
    <property type="entry name" value="WD40/YVTN_repeat-like_dom_sf"/>
</dbReference>
<sequence length="436" mass="45402">MNPRGDVEFDLDLAGAEDAGRARSRAGGTGGGGPEPSRLAPVLGWGTVAVVLAVVGVAFLPTPPDSVDHLVADLSRRPDLVWESVARDATSADAFLAPDAVVTWGPGGVAAYELDTGAERWRLEEHVESCGVGAREVVACLVGAGLGSQDREVLTVDVATGETQRRDGEHVVVVDTVPGRVVRTVELRMDRIGSATVESRGLVGEPEWSVVVPSPGTSPASMSTAGGLVVVSGEAALALDADDGTWLDPAHLQTANGGTVWAASRPGGPVLVHGMDGSALGQLPRGALLPALDGAPGRAPHFLIDADGTVVTDEYGTVLWRTDEALEQVISVGGVVLLVRPGGGVDARDARDGRELWTREPVSGWSPRWTDGRLLGATTPSRHGSRLVVIDPRSGAERWSLDLDGGWVVDISPAGYVLVEHVDSFTVWRLPSGWSA</sequence>
<organism evidence="3 4">
    <name type="scientific">Beutenbergia cavernae (strain ATCC BAA-8 / DSM 12333 / CCUG 43141 / JCM 11478 / NBRC 16432 / NCIMB 13614 / HKI 0122)</name>
    <dbReference type="NCBI Taxonomy" id="471853"/>
    <lineage>
        <taxon>Bacteria</taxon>
        <taxon>Bacillati</taxon>
        <taxon>Actinomycetota</taxon>
        <taxon>Actinomycetes</taxon>
        <taxon>Micrococcales</taxon>
        <taxon>Beutenbergiaceae</taxon>
        <taxon>Beutenbergia</taxon>
    </lineage>
</organism>
<dbReference type="OrthoDB" id="3290479at2"/>
<dbReference type="Gene3D" id="2.130.10.10">
    <property type="entry name" value="YVTN repeat-like/Quinoprotein amine dehydrogenase"/>
    <property type="match status" value="1"/>
</dbReference>
<gene>
    <name evidence="3" type="ordered locus">Bcav_1754</name>
</gene>
<dbReference type="Proteomes" id="UP000007962">
    <property type="component" value="Chromosome"/>
</dbReference>
<evidence type="ECO:0000313" key="3">
    <source>
        <dbReference type="EMBL" id="ACQ80010.1"/>
    </source>
</evidence>
<dbReference type="Pfam" id="PF13360">
    <property type="entry name" value="PQQ_2"/>
    <property type="match status" value="1"/>
</dbReference>
<dbReference type="InterPro" id="IPR011047">
    <property type="entry name" value="Quinoprotein_ADH-like_sf"/>
</dbReference>
<dbReference type="EMBL" id="CP001618">
    <property type="protein sequence ID" value="ACQ80010.1"/>
    <property type="molecule type" value="Genomic_DNA"/>
</dbReference>
<dbReference type="STRING" id="471853.Bcav_1754"/>
<keyword evidence="4" id="KW-1185">Reference proteome</keyword>
<dbReference type="AlphaFoldDB" id="C5C497"/>
<feature type="region of interest" description="Disordered" evidence="1">
    <location>
        <begin position="18"/>
        <end position="37"/>
    </location>
</feature>
<evidence type="ECO:0000313" key="4">
    <source>
        <dbReference type="Proteomes" id="UP000007962"/>
    </source>
</evidence>
<dbReference type="HOGENOM" id="CLU_628015_0_0_11"/>
<dbReference type="SUPFAM" id="SSF50998">
    <property type="entry name" value="Quinoprotein alcohol dehydrogenase-like"/>
    <property type="match status" value="2"/>
</dbReference>
<evidence type="ECO:0000256" key="1">
    <source>
        <dbReference type="SAM" id="MobiDB-lite"/>
    </source>
</evidence>
<name>C5C497_BEUC1</name>
<evidence type="ECO:0000259" key="2">
    <source>
        <dbReference type="Pfam" id="PF13360"/>
    </source>
</evidence>
<reference evidence="3 4" key="1">
    <citation type="journal article" date="2009" name="Stand. Genomic Sci.">
        <title>Complete genome sequence of Beutenbergia cavernae type strain (HKI 0122).</title>
        <authorList>
            <person name="Land M."/>
            <person name="Pukall R."/>
            <person name="Abt B."/>
            <person name="Goker M."/>
            <person name="Rohde M."/>
            <person name="Glavina Del Rio T."/>
            <person name="Tice H."/>
            <person name="Copeland A."/>
            <person name="Cheng J.F."/>
            <person name="Lucas S."/>
            <person name="Chen F."/>
            <person name="Nolan M."/>
            <person name="Bruce D."/>
            <person name="Goodwin L."/>
            <person name="Pitluck S."/>
            <person name="Ivanova N."/>
            <person name="Mavromatis K."/>
            <person name="Ovchinnikova G."/>
            <person name="Pati A."/>
            <person name="Chen A."/>
            <person name="Palaniappan K."/>
            <person name="Hauser L."/>
            <person name="Chang Y.J."/>
            <person name="Jefferies C.C."/>
            <person name="Saunders E."/>
            <person name="Brettin T."/>
            <person name="Detter J.C."/>
            <person name="Han C."/>
            <person name="Chain P."/>
            <person name="Bristow J."/>
            <person name="Eisen J.A."/>
            <person name="Markowitz V."/>
            <person name="Hugenholtz P."/>
            <person name="Kyrpides N.C."/>
            <person name="Klenk H.P."/>
            <person name="Lapidus A."/>
        </authorList>
    </citation>
    <scope>NUCLEOTIDE SEQUENCE [LARGE SCALE GENOMIC DNA]</scope>
    <source>
        <strain evidence="4">ATCC BAA-8 / DSM 12333 / NBRC 16432</strain>
    </source>
</reference>
<feature type="domain" description="Pyrrolo-quinoline quinone repeat" evidence="2">
    <location>
        <begin position="300"/>
        <end position="403"/>
    </location>
</feature>
<protein>
    <recommendedName>
        <fullName evidence="2">Pyrrolo-quinoline quinone repeat domain-containing protein</fullName>
    </recommendedName>
</protein>
<dbReference type="KEGG" id="bcv:Bcav_1754"/>
<dbReference type="RefSeq" id="WP_015882250.1">
    <property type="nucleotide sequence ID" value="NC_012669.1"/>
</dbReference>
<accession>C5C497</accession>
<proteinExistence type="predicted"/>
<dbReference type="eggNOG" id="COG1520">
    <property type="taxonomic scope" value="Bacteria"/>
</dbReference>
<dbReference type="InterPro" id="IPR002372">
    <property type="entry name" value="PQQ_rpt_dom"/>
</dbReference>